<keyword evidence="5 6" id="KW-0472">Membrane</keyword>
<keyword evidence="4 6" id="KW-1133">Transmembrane helix</keyword>
<dbReference type="Pfam" id="PF04138">
    <property type="entry name" value="GtrA_DPMS_TM"/>
    <property type="match status" value="1"/>
</dbReference>
<dbReference type="AlphaFoldDB" id="A0A381R7D8"/>
<evidence type="ECO:0000259" key="7">
    <source>
        <dbReference type="Pfam" id="PF04138"/>
    </source>
</evidence>
<sequence length="135" mass="15190">MKKESSSFDLLKFLAVGSLGTITNLIFFFFFVDIMEGDINTGAAGAFIFAAGQNYLLNHWWTFTSQMSDSPISLQGYIRFMFIALGGFGINLIILWLVILFFNPQWKVIAQALGILGGTVFNYLGSKYWVFISKK</sequence>
<dbReference type="InterPro" id="IPR051401">
    <property type="entry name" value="GtrA_CellWall_Glycosyl"/>
</dbReference>
<reference evidence="8" key="1">
    <citation type="submission" date="2018-05" db="EMBL/GenBank/DDBJ databases">
        <authorList>
            <person name="Lanie J.A."/>
            <person name="Ng W.-L."/>
            <person name="Kazmierczak K.M."/>
            <person name="Andrzejewski T.M."/>
            <person name="Davidsen T.M."/>
            <person name="Wayne K.J."/>
            <person name="Tettelin H."/>
            <person name="Glass J.I."/>
            <person name="Rusch D."/>
            <person name="Podicherti R."/>
            <person name="Tsui H.-C.T."/>
            <person name="Winkler M.E."/>
        </authorList>
    </citation>
    <scope>NUCLEOTIDE SEQUENCE</scope>
</reference>
<feature type="transmembrane region" description="Helical" evidence="6">
    <location>
        <begin position="77"/>
        <end position="102"/>
    </location>
</feature>
<name>A0A381R7D8_9ZZZZ</name>
<dbReference type="GO" id="GO:0005886">
    <property type="term" value="C:plasma membrane"/>
    <property type="evidence" value="ECO:0007669"/>
    <property type="project" value="TreeGrafter"/>
</dbReference>
<comment type="similarity">
    <text evidence="2">Belongs to the GtrA family.</text>
</comment>
<feature type="transmembrane region" description="Helical" evidence="6">
    <location>
        <begin position="38"/>
        <end position="57"/>
    </location>
</feature>
<evidence type="ECO:0000256" key="6">
    <source>
        <dbReference type="SAM" id="Phobius"/>
    </source>
</evidence>
<proteinExistence type="inferred from homology"/>
<evidence type="ECO:0000256" key="5">
    <source>
        <dbReference type="ARBA" id="ARBA00023136"/>
    </source>
</evidence>
<feature type="domain" description="GtrA/DPMS transmembrane" evidence="7">
    <location>
        <begin position="12"/>
        <end position="131"/>
    </location>
</feature>
<comment type="subcellular location">
    <subcellularLocation>
        <location evidence="1">Membrane</location>
        <topology evidence="1">Multi-pass membrane protein</topology>
    </subcellularLocation>
</comment>
<evidence type="ECO:0000256" key="2">
    <source>
        <dbReference type="ARBA" id="ARBA00009399"/>
    </source>
</evidence>
<gene>
    <name evidence="8" type="ORF">METZ01_LOCUS38641</name>
</gene>
<feature type="transmembrane region" description="Helical" evidence="6">
    <location>
        <begin position="108"/>
        <end position="125"/>
    </location>
</feature>
<evidence type="ECO:0000256" key="3">
    <source>
        <dbReference type="ARBA" id="ARBA00022692"/>
    </source>
</evidence>
<evidence type="ECO:0000256" key="1">
    <source>
        <dbReference type="ARBA" id="ARBA00004141"/>
    </source>
</evidence>
<dbReference type="InterPro" id="IPR007267">
    <property type="entry name" value="GtrA_DPMS_TM"/>
</dbReference>
<evidence type="ECO:0000313" key="8">
    <source>
        <dbReference type="EMBL" id="SUZ85787.1"/>
    </source>
</evidence>
<dbReference type="EMBL" id="UINC01001650">
    <property type="protein sequence ID" value="SUZ85787.1"/>
    <property type="molecule type" value="Genomic_DNA"/>
</dbReference>
<accession>A0A381R7D8</accession>
<protein>
    <recommendedName>
        <fullName evidence="7">GtrA/DPMS transmembrane domain-containing protein</fullName>
    </recommendedName>
</protein>
<dbReference type="GO" id="GO:0000271">
    <property type="term" value="P:polysaccharide biosynthetic process"/>
    <property type="evidence" value="ECO:0007669"/>
    <property type="project" value="InterPro"/>
</dbReference>
<organism evidence="8">
    <name type="scientific">marine metagenome</name>
    <dbReference type="NCBI Taxonomy" id="408172"/>
    <lineage>
        <taxon>unclassified sequences</taxon>
        <taxon>metagenomes</taxon>
        <taxon>ecological metagenomes</taxon>
    </lineage>
</organism>
<keyword evidence="3 6" id="KW-0812">Transmembrane</keyword>
<dbReference type="PANTHER" id="PTHR38459:SF1">
    <property type="entry name" value="PROPHAGE BACTOPRENOL-LINKED GLUCOSE TRANSLOCASE HOMOLOG"/>
    <property type="match status" value="1"/>
</dbReference>
<feature type="transmembrane region" description="Helical" evidence="6">
    <location>
        <begin position="12"/>
        <end position="32"/>
    </location>
</feature>
<evidence type="ECO:0000256" key="4">
    <source>
        <dbReference type="ARBA" id="ARBA00022989"/>
    </source>
</evidence>
<dbReference type="PANTHER" id="PTHR38459">
    <property type="entry name" value="PROPHAGE BACTOPRENOL-LINKED GLUCOSE TRANSLOCASE HOMOLOG"/>
    <property type="match status" value="1"/>
</dbReference>